<dbReference type="AlphaFoldDB" id="A0AAN9HTT3"/>
<evidence type="ECO:0000313" key="1">
    <source>
        <dbReference type="EMBL" id="KAK7250508.1"/>
    </source>
</evidence>
<keyword evidence="2" id="KW-1185">Reference proteome</keyword>
<reference evidence="1 2" key="1">
    <citation type="submission" date="2024-01" db="EMBL/GenBank/DDBJ databases">
        <title>The genomes of 5 underutilized Papilionoideae crops provide insights into root nodulation and disease resistanc.</title>
        <authorList>
            <person name="Yuan L."/>
        </authorList>
    </citation>
    <scope>NUCLEOTIDE SEQUENCE [LARGE SCALE GENOMIC DNA]</scope>
    <source>
        <strain evidence="1">ZHUSHIDOU_FW_LH</strain>
        <tissue evidence="1">Leaf</tissue>
    </source>
</reference>
<dbReference type="Proteomes" id="UP001372338">
    <property type="component" value="Unassembled WGS sequence"/>
</dbReference>
<comment type="caution">
    <text evidence="1">The sequence shown here is derived from an EMBL/GenBank/DDBJ whole genome shotgun (WGS) entry which is preliminary data.</text>
</comment>
<protein>
    <submittedName>
        <fullName evidence="1">Uncharacterized protein</fullName>
    </submittedName>
</protein>
<evidence type="ECO:0000313" key="2">
    <source>
        <dbReference type="Proteomes" id="UP001372338"/>
    </source>
</evidence>
<gene>
    <name evidence="1" type="ORF">RIF29_32991</name>
</gene>
<organism evidence="1 2">
    <name type="scientific">Crotalaria pallida</name>
    <name type="common">Smooth rattlebox</name>
    <name type="synonym">Crotalaria striata</name>
    <dbReference type="NCBI Taxonomy" id="3830"/>
    <lineage>
        <taxon>Eukaryota</taxon>
        <taxon>Viridiplantae</taxon>
        <taxon>Streptophyta</taxon>
        <taxon>Embryophyta</taxon>
        <taxon>Tracheophyta</taxon>
        <taxon>Spermatophyta</taxon>
        <taxon>Magnoliopsida</taxon>
        <taxon>eudicotyledons</taxon>
        <taxon>Gunneridae</taxon>
        <taxon>Pentapetalae</taxon>
        <taxon>rosids</taxon>
        <taxon>fabids</taxon>
        <taxon>Fabales</taxon>
        <taxon>Fabaceae</taxon>
        <taxon>Papilionoideae</taxon>
        <taxon>50 kb inversion clade</taxon>
        <taxon>genistoids sensu lato</taxon>
        <taxon>core genistoids</taxon>
        <taxon>Crotalarieae</taxon>
        <taxon>Crotalaria</taxon>
    </lineage>
</organism>
<accession>A0AAN9HTT3</accession>
<name>A0AAN9HTT3_CROPI</name>
<proteinExistence type="predicted"/>
<dbReference type="EMBL" id="JAYWIO010000007">
    <property type="protein sequence ID" value="KAK7250508.1"/>
    <property type="molecule type" value="Genomic_DNA"/>
</dbReference>
<sequence length="76" mass="8641">MPWLQPPPEDALRLIRCFEADRAANWLAELCQYASDWADSISGESQVRMMVSGLFPTEIMPSAIEEVMGWPRIDLT</sequence>